<gene>
    <name evidence="2" type="ORF">IC620_09420</name>
</gene>
<comment type="caution">
    <text evidence="2">The sequence shown here is derived from an EMBL/GenBank/DDBJ whole genome shotgun (WGS) entry which is preliminary data.</text>
</comment>
<dbReference type="AlphaFoldDB" id="A0A926NFW2"/>
<feature type="compositionally biased region" description="Basic and acidic residues" evidence="1">
    <location>
        <begin position="80"/>
        <end position="91"/>
    </location>
</feature>
<sequence length="91" mass="10609">MDKQYMMPPHAPYMPYGTGYPYHTMPMPCMPQTPGCQVPAMPYPYYMPGYHMPMMPGWQNPHIPHPEIPRSIPPVPDPQLPRRPETPRSEY</sequence>
<evidence type="ECO:0000313" key="2">
    <source>
        <dbReference type="EMBL" id="MBD1372573.1"/>
    </source>
</evidence>
<accession>A0A926NFW2</accession>
<dbReference type="Proteomes" id="UP000661691">
    <property type="component" value="Unassembled WGS sequence"/>
</dbReference>
<organism evidence="2 3">
    <name type="scientific">Polycladospora coralii</name>
    <dbReference type="NCBI Taxonomy" id="2771432"/>
    <lineage>
        <taxon>Bacteria</taxon>
        <taxon>Bacillati</taxon>
        <taxon>Bacillota</taxon>
        <taxon>Bacilli</taxon>
        <taxon>Bacillales</taxon>
        <taxon>Thermoactinomycetaceae</taxon>
        <taxon>Polycladospora</taxon>
    </lineage>
</organism>
<evidence type="ECO:0000313" key="3">
    <source>
        <dbReference type="Proteomes" id="UP000661691"/>
    </source>
</evidence>
<dbReference type="EMBL" id="JACXAH010000011">
    <property type="protein sequence ID" value="MBD1372573.1"/>
    <property type="molecule type" value="Genomic_DNA"/>
</dbReference>
<reference evidence="2" key="1">
    <citation type="submission" date="2020-09" db="EMBL/GenBank/DDBJ databases">
        <title>A novel bacterium of genus Hazenella, isolated from South China Sea.</title>
        <authorList>
            <person name="Huang H."/>
            <person name="Mo K."/>
            <person name="Hu Y."/>
        </authorList>
    </citation>
    <scope>NUCLEOTIDE SEQUENCE</scope>
    <source>
        <strain evidence="2">IB182357</strain>
    </source>
</reference>
<feature type="region of interest" description="Disordered" evidence="1">
    <location>
        <begin position="65"/>
        <end position="91"/>
    </location>
</feature>
<proteinExistence type="predicted"/>
<keyword evidence="3" id="KW-1185">Reference proteome</keyword>
<evidence type="ECO:0000256" key="1">
    <source>
        <dbReference type="SAM" id="MobiDB-lite"/>
    </source>
</evidence>
<protein>
    <submittedName>
        <fullName evidence="2">Uncharacterized protein</fullName>
    </submittedName>
</protein>
<name>A0A926NFW2_9BACL</name>
<dbReference type="RefSeq" id="WP_191140496.1">
    <property type="nucleotide sequence ID" value="NZ_JACXAG020000006.1"/>
</dbReference>